<evidence type="ECO:0000256" key="1">
    <source>
        <dbReference type="ARBA" id="ARBA00004401"/>
    </source>
</evidence>
<feature type="coiled-coil region" evidence="2">
    <location>
        <begin position="60"/>
        <end position="129"/>
    </location>
</feature>
<evidence type="ECO:0000313" key="5">
    <source>
        <dbReference type="EMBL" id="KAF5909583.1"/>
    </source>
</evidence>
<accession>A0A8J4UGR7</accession>
<keyword evidence="3" id="KW-0812">Transmembrane</keyword>
<proteinExistence type="predicted"/>
<dbReference type="AlphaFoldDB" id="A0A8J4UGR7"/>
<keyword evidence="3" id="KW-0472">Membrane</keyword>
<dbReference type="PANTHER" id="PTHR45710">
    <property type="entry name" value="C-TYPE LECTIN DOMAIN-CONTAINING PROTEIN 180"/>
    <property type="match status" value="1"/>
</dbReference>
<dbReference type="InterPro" id="IPR050828">
    <property type="entry name" value="C-type_lectin/matrix_domain"/>
</dbReference>
<dbReference type="Gene3D" id="3.10.100.10">
    <property type="entry name" value="Mannose-Binding Protein A, subunit A"/>
    <property type="match status" value="1"/>
</dbReference>
<dbReference type="Proteomes" id="UP000727407">
    <property type="component" value="Unassembled WGS sequence"/>
</dbReference>
<comment type="subcellular location">
    <subcellularLocation>
        <location evidence="1">Cell membrane</location>
        <topology evidence="1">Single-pass type II membrane protein</topology>
    </subcellularLocation>
</comment>
<evidence type="ECO:0000256" key="3">
    <source>
        <dbReference type="SAM" id="Phobius"/>
    </source>
</evidence>
<dbReference type="GO" id="GO:0005886">
    <property type="term" value="C:plasma membrane"/>
    <property type="evidence" value="ECO:0007669"/>
    <property type="project" value="UniProtKB-SubCell"/>
</dbReference>
<feature type="non-terminal residue" evidence="5">
    <location>
        <position position="227"/>
    </location>
</feature>
<feature type="domain" description="C-type lectin" evidence="4">
    <location>
        <begin position="140"/>
        <end position="224"/>
    </location>
</feature>
<name>A0A8J4UGR7_CLAMG</name>
<evidence type="ECO:0000313" key="6">
    <source>
        <dbReference type="Proteomes" id="UP000727407"/>
    </source>
</evidence>
<feature type="transmembrane region" description="Helical" evidence="3">
    <location>
        <begin position="16"/>
        <end position="40"/>
    </location>
</feature>
<protein>
    <submittedName>
        <fullName evidence="5">C-type lectin domain family 4 member E-like</fullName>
    </submittedName>
</protein>
<comment type="caution">
    <text evidence="5">The sequence shown here is derived from an EMBL/GenBank/DDBJ whole genome shotgun (WGS) entry which is preliminary data.</text>
</comment>
<keyword evidence="6" id="KW-1185">Reference proteome</keyword>
<dbReference type="OrthoDB" id="6337382at2759"/>
<reference evidence="5" key="1">
    <citation type="submission" date="2020-07" db="EMBL/GenBank/DDBJ databases">
        <title>Clarias magur genome sequencing, assembly and annotation.</title>
        <authorList>
            <person name="Kushwaha B."/>
            <person name="Kumar R."/>
            <person name="Das P."/>
            <person name="Joshi C.G."/>
            <person name="Kumar D."/>
            <person name="Nagpure N.S."/>
            <person name="Pandey M."/>
            <person name="Agarwal S."/>
            <person name="Srivastava S."/>
            <person name="Singh M."/>
            <person name="Sahoo L."/>
            <person name="Jayasankar P."/>
            <person name="Meher P.K."/>
            <person name="Koringa P.G."/>
            <person name="Iquebal M.A."/>
            <person name="Das S.P."/>
            <person name="Bit A."/>
            <person name="Patnaik S."/>
            <person name="Patel N."/>
            <person name="Shah T.M."/>
            <person name="Hinsu A."/>
            <person name="Jena J.K."/>
        </authorList>
    </citation>
    <scope>NUCLEOTIDE SEQUENCE</scope>
    <source>
        <strain evidence="5">CIFAMagur01</strain>
        <tissue evidence="5">Testis</tissue>
    </source>
</reference>
<keyword evidence="3" id="KW-1133">Transmembrane helix</keyword>
<evidence type="ECO:0000259" key="4">
    <source>
        <dbReference type="PROSITE" id="PS50041"/>
    </source>
</evidence>
<dbReference type="InterPro" id="IPR001304">
    <property type="entry name" value="C-type_lectin-like"/>
</dbReference>
<organism evidence="5 6">
    <name type="scientific">Clarias magur</name>
    <name type="common">Asian catfish</name>
    <name type="synonym">Macropteronotus magur</name>
    <dbReference type="NCBI Taxonomy" id="1594786"/>
    <lineage>
        <taxon>Eukaryota</taxon>
        <taxon>Metazoa</taxon>
        <taxon>Chordata</taxon>
        <taxon>Craniata</taxon>
        <taxon>Vertebrata</taxon>
        <taxon>Euteleostomi</taxon>
        <taxon>Actinopterygii</taxon>
        <taxon>Neopterygii</taxon>
        <taxon>Teleostei</taxon>
        <taxon>Ostariophysi</taxon>
        <taxon>Siluriformes</taxon>
        <taxon>Clariidae</taxon>
        <taxon>Clarias</taxon>
    </lineage>
</organism>
<dbReference type="SUPFAM" id="SSF90257">
    <property type="entry name" value="Myosin rod fragments"/>
    <property type="match status" value="1"/>
</dbReference>
<gene>
    <name evidence="5" type="ORF">DAT39_000590</name>
</gene>
<dbReference type="Pfam" id="PF00059">
    <property type="entry name" value="Lectin_C"/>
    <property type="match status" value="1"/>
</dbReference>
<dbReference type="SUPFAM" id="SSF56436">
    <property type="entry name" value="C-type lectin-like"/>
    <property type="match status" value="1"/>
</dbReference>
<dbReference type="PANTHER" id="PTHR45710:SF26">
    <property type="entry name" value="RH26557P"/>
    <property type="match status" value="1"/>
</dbReference>
<dbReference type="InterPro" id="IPR016186">
    <property type="entry name" value="C-type_lectin-like/link_sf"/>
</dbReference>
<dbReference type="EMBL" id="QNUK01000003">
    <property type="protein sequence ID" value="KAF5909583.1"/>
    <property type="molecule type" value="Genomic_DNA"/>
</dbReference>
<dbReference type="InterPro" id="IPR016187">
    <property type="entry name" value="CTDL_fold"/>
</dbReference>
<dbReference type="PROSITE" id="PS50041">
    <property type="entry name" value="C_TYPE_LECTIN_2"/>
    <property type="match status" value="1"/>
</dbReference>
<evidence type="ECO:0000256" key="2">
    <source>
        <dbReference type="SAM" id="Coils"/>
    </source>
</evidence>
<sequence length="227" mass="25713">TKFTVRAEASSKSNQLAAIVLGVLSAAFLFVIIGLSVHIYRVNDKYDDMSLNSSIINSQLVQLQSDHRSLTESKNALQKKHDEDVQQIQTLQINLKRETDMRKTMNSQNQKLEEDKKKMQSQISTLEGGCGKCLPNWLLMNSTCFYFSVSSVTPSQGWNGSRDDCKKKGADLVIIDSKEKQEFIVGSLKALRYNLPFSYSHGFWIGLKDDHTEGIWKWLNESTLKQG</sequence>
<keyword evidence="2" id="KW-0175">Coiled coil</keyword>
<feature type="non-terminal residue" evidence="5">
    <location>
        <position position="1"/>
    </location>
</feature>